<organism evidence="2">
    <name type="scientific">Cladocopium goreaui</name>
    <dbReference type="NCBI Taxonomy" id="2562237"/>
    <lineage>
        <taxon>Eukaryota</taxon>
        <taxon>Sar</taxon>
        <taxon>Alveolata</taxon>
        <taxon>Dinophyceae</taxon>
        <taxon>Suessiales</taxon>
        <taxon>Symbiodiniaceae</taxon>
        <taxon>Cladocopium</taxon>
    </lineage>
</organism>
<protein>
    <submittedName>
        <fullName evidence="3">Phenol hydroxylase (PHHY)</fullName>
    </submittedName>
</protein>
<reference evidence="2" key="1">
    <citation type="submission" date="2022-10" db="EMBL/GenBank/DDBJ databases">
        <authorList>
            <person name="Chen Y."/>
            <person name="Dougan E. K."/>
            <person name="Chan C."/>
            <person name="Rhodes N."/>
            <person name="Thang M."/>
        </authorList>
    </citation>
    <scope>NUCLEOTIDE SEQUENCE</scope>
</reference>
<reference evidence="3 4" key="2">
    <citation type="submission" date="2024-05" db="EMBL/GenBank/DDBJ databases">
        <authorList>
            <person name="Chen Y."/>
            <person name="Shah S."/>
            <person name="Dougan E. K."/>
            <person name="Thang M."/>
            <person name="Chan C."/>
        </authorList>
    </citation>
    <scope>NUCLEOTIDE SEQUENCE [LARGE SCALE GENOMIC DNA]</scope>
</reference>
<dbReference type="OrthoDB" id="346735at2759"/>
<evidence type="ECO:0000313" key="3">
    <source>
        <dbReference type="EMBL" id="CAL4803564.1"/>
    </source>
</evidence>
<dbReference type="AlphaFoldDB" id="A0A9P1DT59"/>
<dbReference type="EMBL" id="CAMXCT020006574">
    <property type="protein sequence ID" value="CAL1169627.1"/>
    <property type="molecule type" value="Genomic_DNA"/>
</dbReference>
<comment type="caution">
    <text evidence="2">The sequence shown here is derived from an EMBL/GenBank/DDBJ whole genome shotgun (WGS) entry which is preliminary data.</text>
</comment>
<evidence type="ECO:0000313" key="2">
    <source>
        <dbReference type="EMBL" id="CAI4016252.1"/>
    </source>
</evidence>
<dbReference type="SUPFAM" id="SSF51905">
    <property type="entry name" value="FAD/NAD(P)-binding domain"/>
    <property type="match status" value="1"/>
</dbReference>
<dbReference type="EMBL" id="CAMXCT010006574">
    <property type="protein sequence ID" value="CAI4016252.1"/>
    <property type="molecule type" value="Genomic_DNA"/>
</dbReference>
<gene>
    <name evidence="2" type="ORF">C1SCF055_LOCUS41005</name>
</gene>
<dbReference type="Pfam" id="PF01494">
    <property type="entry name" value="FAD_binding_3"/>
    <property type="match status" value="1"/>
</dbReference>
<keyword evidence="4" id="KW-1185">Reference proteome</keyword>
<dbReference type="InterPro" id="IPR002938">
    <property type="entry name" value="FAD-bd"/>
</dbReference>
<evidence type="ECO:0000259" key="1">
    <source>
        <dbReference type="Pfam" id="PF01494"/>
    </source>
</evidence>
<evidence type="ECO:0000313" key="4">
    <source>
        <dbReference type="Proteomes" id="UP001152797"/>
    </source>
</evidence>
<name>A0A9P1DT59_9DINO</name>
<sequence>EHLQSLPDWFRGGTKKMEIQRGVLLESFTEGPTGVQCVLKTAASGGLETVSCKFLVGCDGGHSKVRKTLGFSFEGSTTPEYFFGLDACFENFAMNDKDVASVSLTQDQDPLTPGFAFNIPFGDGNCLLLLELVTETGQMVRQSHGSFYIGWKTAEVEEEYRTLKNQHTDDQTLKRKREQAAENLSGLNWAF</sequence>
<dbReference type="InterPro" id="IPR036188">
    <property type="entry name" value="FAD/NAD-bd_sf"/>
</dbReference>
<feature type="non-terminal residue" evidence="2">
    <location>
        <position position="191"/>
    </location>
</feature>
<proteinExistence type="predicted"/>
<dbReference type="Gene3D" id="3.30.70.2450">
    <property type="match status" value="1"/>
</dbReference>
<feature type="domain" description="FAD-binding" evidence="1">
    <location>
        <begin position="17"/>
        <end position="110"/>
    </location>
</feature>
<dbReference type="EMBL" id="CAMXCT030006574">
    <property type="protein sequence ID" value="CAL4803564.1"/>
    <property type="molecule type" value="Genomic_DNA"/>
</dbReference>
<dbReference type="GO" id="GO:0071949">
    <property type="term" value="F:FAD binding"/>
    <property type="evidence" value="ECO:0007669"/>
    <property type="project" value="InterPro"/>
</dbReference>
<dbReference type="Proteomes" id="UP001152797">
    <property type="component" value="Unassembled WGS sequence"/>
</dbReference>
<accession>A0A9P1DT59</accession>
<dbReference type="Gene3D" id="3.50.50.60">
    <property type="entry name" value="FAD/NAD(P)-binding domain"/>
    <property type="match status" value="1"/>
</dbReference>